<gene>
    <name evidence="1" type="ORF">BaRGS_00027917</name>
</gene>
<proteinExistence type="predicted"/>
<protein>
    <submittedName>
        <fullName evidence="1">Uncharacterized protein</fullName>
    </submittedName>
</protein>
<reference evidence="1 2" key="1">
    <citation type="journal article" date="2023" name="Sci. Data">
        <title>Genome assembly of the Korean intertidal mud-creeper Batillaria attramentaria.</title>
        <authorList>
            <person name="Patra A.K."/>
            <person name="Ho P.T."/>
            <person name="Jun S."/>
            <person name="Lee S.J."/>
            <person name="Kim Y."/>
            <person name="Won Y.J."/>
        </authorList>
    </citation>
    <scope>NUCLEOTIDE SEQUENCE [LARGE SCALE GENOMIC DNA]</scope>
    <source>
        <strain evidence="1">Wonlab-2016</strain>
    </source>
</reference>
<comment type="caution">
    <text evidence="1">The sequence shown here is derived from an EMBL/GenBank/DDBJ whole genome shotgun (WGS) entry which is preliminary data.</text>
</comment>
<dbReference type="EMBL" id="JACVVK020000273">
    <property type="protein sequence ID" value="KAK7480831.1"/>
    <property type="molecule type" value="Genomic_DNA"/>
</dbReference>
<evidence type="ECO:0000313" key="1">
    <source>
        <dbReference type="EMBL" id="KAK7480831.1"/>
    </source>
</evidence>
<feature type="non-terminal residue" evidence="1">
    <location>
        <position position="1"/>
    </location>
</feature>
<sequence>CGALSADVTVLLQNAFDSGGAAVKTVMQDHKAETTDGESLKLRTRTPTVTVGIHGSDLLSHRSGRQRQTIKANTSFDTVCAPYTRTRALLIGGRWFDFRDVGLDIGSVFIDVGPPTHRKCYQPEPA</sequence>
<organism evidence="1 2">
    <name type="scientific">Batillaria attramentaria</name>
    <dbReference type="NCBI Taxonomy" id="370345"/>
    <lineage>
        <taxon>Eukaryota</taxon>
        <taxon>Metazoa</taxon>
        <taxon>Spiralia</taxon>
        <taxon>Lophotrochozoa</taxon>
        <taxon>Mollusca</taxon>
        <taxon>Gastropoda</taxon>
        <taxon>Caenogastropoda</taxon>
        <taxon>Sorbeoconcha</taxon>
        <taxon>Cerithioidea</taxon>
        <taxon>Batillariidae</taxon>
        <taxon>Batillaria</taxon>
    </lineage>
</organism>
<accession>A0ABD0K0F8</accession>
<dbReference type="AlphaFoldDB" id="A0ABD0K0F8"/>
<name>A0ABD0K0F8_9CAEN</name>
<evidence type="ECO:0000313" key="2">
    <source>
        <dbReference type="Proteomes" id="UP001519460"/>
    </source>
</evidence>
<keyword evidence="2" id="KW-1185">Reference proteome</keyword>
<dbReference type="Proteomes" id="UP001519460">
    <property type="component" value="Unassembled WGS sequence"/>
</dbReference>